<proteinExistence type="predicted"/>
<feature type="compositionally biased region" description="Basic and acidic residues" evidence="1">
    <location>
        <begin position="84"/>
        <end position="93"/>
    </location>
</feature>
<accession>A0A853BH62</accession>
<gene>
    <name evidence="2" type="ORF">HNR12_000996</name>
</gene>
<dbReference type="SUPFAM" id="SSF48452">
    <property type="entry name" value="TPR-like"/>
    <property type="match status" value="2"/>
</dbReference>
<dbReference type="InterPro" id="IPR042197">
    <property type="entry name" value="Apaf_helical"/>
</dbReference>
<name>A0A853BH62_9ACTN</name>
<evidence type="ECO:0000313" key="3">
    <source>
        <dbReference type="Proteomes" id="UP000575985"/>
    </source>
</evidence>
<dbReference type="Gene3D" id="1.10.8.430">
    <property type="entry name" value="Helical domain of apoptotic protease-activating factors"/>
    <property type="match status" value="1"/>
</dbReference>
<keyword evidence="3" id="KW-1185">Reference proteome</keyword>
<evidence type="ECO:0000313" key="2">
    <source>
        <dbReference type="EMBL" id="NYI94719.1"/>
    </source>
</evidence>
<dbReference type="EMBL" id="JACCFO010000001">
    <property type="protein sequence ID" value="NYI94719.1"/>
    <property type="molecule type" value="Genomic_DNA"/>
</dbReference>
<dbReference type="AlphaFoldDB" id="A0A853BH62"/>
<dbReference type="SUPFAM" id="SSF52540">
    <property type="entry name" value="P-loop containing nucleoside triphosphate hydrolases"/>
    <property type="match status" value="1"/>
</dbReference>
<dbReference type="PANTHER" id="PTHR47691">
    <property type="entry name" value="REGULATOR-RELATED"/>
    <property type="match status" value="1"/>
</dbReference>
<evidence type="ECO:0000256" key="1">
    <source>
        <dbReference type="SAM" id="MobiDB-lite"/>
    </source>
</evidence>
<dbReference type="Gene3D" id="3.40.50.300">
    <property type="entry name" value="P-loop containing nucleotide triphosphate hydrolases"/>
    <property type="match status" value="1"/>
</dbReference>
<dbReference type="InterPro" id="IPR011990">
    <property type="entry name" value="TPR-like_helical_dom_sf"/>
</dbReference>
<sequence>MSYASPYFAGRADVIAAVERDVEEHFAGVPGRNSTDPLIIAVTGGRGLGKSELALHLVQRLEHRFADGWLAKVLNGGPEPPVEAGRHPGHREQPFAPPRRRPRHPEKVLAEMLRLVDEPPQRDDLGVKALSAAWKAATRRRGLLVVLDDARDFEQIRPLLPEGPRNAVLITSSDALADAARHGARHYRHYPLGPLTPEEGAELLRRIAGERAADFAPEALREIAEQCQGHPLSISFCGTRLRDRGGWRPEQLLAELRSDRNTVLLGPAGVTAAFAEAFAECTAAERLLLSRFARVGLGSYTPWSAAALLGVGTRDARTLLDGLCDRYLLKRLNEEADGRFRYALDADVRTILQGNDARALGVPRPELLRWSARSLTRSVDRLLAGYVWLAQEAARTRAPQEWGFTEPDVPSAPPDPGLDLRVPERPDTWFESERHNLRACLTLAESRGATAAAWRLARAIAALCRAGRVYWQDWGEALDRCSAHALALGDRLAHGISLLDRAEFAGSQGRHTDAVGLARRARDEFAGGDVRWQARAARAIGVNLYRRGDRDEGESELVWAARVFGERREGRWHARTLCNLGELYRFRGDFERAQEHLVAARAEAAAHGDTDQAANAGLLLGEVLGHLGQDLRAWLILRDVLDTLEATGGADWYRARCLRTMGRLDPIRLRDQYDACDLLLDPGAEQARRAGWERYFSGSTLEKPVSERRRAELERAWSRGLHAAAERALGTENWPVYVRVVGGRPRWSAGAAARRLAADRAEWSHEAAVARVEEADDLLRRAGDAWGSHRTRLILGELLMRTDPDRGREVMEAAAEGFAALEDWWWHARALRHTAQELFNARRAAEARDKAERAKAGYERLSNLSGLLRTQVLLGKILGQAGDYRGARAELDLALERAREGHAKKIVHRALLDEVYHVRSTIIGDDPRRRLRPFGGEEA</sequence>
<organism evidence="2 3">
    <name type="scientific">Streptomonospora nanhaiensis</name>
    <dbReference type="NCBI Taxonomy" id="1323731"/>
    <lineage>
        <taxon>Bacteria</taxon>
        <taxon>Bacillati</taxon>
        <taxon>Actinomycetota</taxon>
        <taxon>Actinomycetes</taxon>
        <taxon>Streptosporangiales</taxon>
        <taxon>Nocardiopsidaceae</taxon>
        <taxon>Streptomonospora</taxon>
    </lineage>
</organism>
<feature type="region of interest" description="Disordered" evidence="1">
    <location>
        <begin position="78"/>
        <end position="102"/>
    </location>
</feature>
<dbReference type="GO" id="GO:0043531">
    <property type="term" value="F:ADP binding"/>
    <property type="evidence" value="ECO:0007669"/>
    <property type="project" value="InterPro"/>
</dbReference>
<dbReference type="Gene3D" id="1.25.40.10">
    <property type="entry name" value="Tetratricopeptide repeat domain"/>
    <property type="match status" value="1"/>
</dbReference>
<comment type="caution">
    <text evidence="2">The sequence shown here is derived from an EMBL/GenBank/DDBJ whole genome shotgun (WGS) entry which is preliminary data.</text>
</comment>
<protein>
    <submittedName>
        <fullName evidence="2">Tetratricopeptide (TPR) repeat protein</fullName>
    </submittedName>
</protein>
<dbReference type="InterPro" id="IPR027417">
    <property type="entry name" value="P-loop_NTPase"/>
</dbReference>
<reference evidence="2 3" key="1">
    <citation type="submission" date="2020-07" db="EMBL/GenBank/DDBJ databases">
        <title>Sequencing the genomes of 1000 actinobacteria strains.</title>
        <authorList>
            <person name="Klenk H.-P."/>
        </authorList>
    </citation>
    <scope>NUCLEOTIDE SEQUENCE [LARGE SCALE GENOMIC DNA]</scope>
    <source>
        <strain evidence="2 3">DSM 45927</strain>
    </source>
</reference>
<dbReference type="PANTHER" id="PTHR47691:SF3">
    <property type="entry name" value="HTH-TYPE TRANSCRIPTIONAL REGULATOR RV0890C-RELATED"/>
    <property type="match status" value="1"/>
</dbReference>
<dbReference type="RefSeq" id="WP_179766366.1">
    <property type="nucleotide sequence ID" value="NZ_JACCFO010000001.1"/>
</dbReference>
<dbReference type="Proteomes" id="UP000575985">
    <property type="component" value="Unassembled WGS sequence"/>
</dbReference>